<proteinExistence type="predicted"/>
<reference evidence="2" key="1">
    <citation type="submission" date="2021-10" db="EMBL/GenBank/DDBJ databases">
        <title>Anaerobic single-cell dispensing facilitates the cultivation of human gut bacteria.</title>
        <authorList>
            <person name="Afrizal A."/>
        </authorList>
    </citation>
    <scope>NUCLEOTIDE SEQUENCE</scope>
    <source>
        <strain evidence="2">CLA-AA-H272</strain>
    </source>
</reference>
<organism evidence="2 3">
    <name type="scientific">Brotocaccenecus cirricatena</name>
    <dbReference type="NCBI Taxonomy" id="3064195"/>
    <lineage>
        <taxon>Bacteria</taxon>
        <taxon>Bacillati</taxon>
        <taxon>Bacillota</taxon>
        <taxon>Clostridia</taxon>
        <taxon>Eubacteriales</taxon>
        <taxon>Oscillospiraceae</taxon>
        <taxon>Brotocaccenecus</taxon>
    </lineage>
</organism>
<gene>
    <name evidence="2" type="ORF">LKD37_02570</name>
</gene>
<keyword evidence="3" id="KW-1185">Reference proteome</keyword>
<dbReference type="RefSeq" id="WP_302927783.1">
    <property type="nucleotide sequence ID" value="NZ_JAJEPW010000004.1"/>
</dbReference>
<dbReference type="AlphaFoldDB" id="A0AAE3ACL0"/>
<accession>A0AAE3ACL0</accession>
<feature type="transmembrane region" description="Helical" evidence="1">
    <location>
        <begin position="448"/>
        <end position="466"/>
    </location>
</feature>
<feature type="transmembrane region" description="Helical" evidence="1">
    <location>
        <begin position="689"/>
        <end position="710"/>
    </location>
</feature>
<keyword evidence="1" id="KW-0812">Transmembrane</keyword>
<feature type="transmembrane region" description="Helical" evidence="1">
    <location>
        <begin position="325"/>
        <end position="343"/>
    </location>
</feature>
<feature type="transmembrane region" description="Helical" evidence="1">
    <location>
        <begin position="730"/>
        <end position="748"/>
    </location>
</feature>
<protein>
    <submittedName>
        <fullName evidence="2">Uncharacterized protein</fullName>
    </submittedName>
</protein>
<feature type="transmembrane region" description="Helical" evidence="1">
    <location>
        <begin position="386"/>
        <end position="409"/>
    </location>
</feature>
<keyword evidence="1" id="KW-1133">Transmembrane helix</keyword>
<feature type="transmembrane region" description="Helical" evidence="1">
    <location>
        <begin position="660"/>
        <end position="682"/>
    </location>
</feature>
<feature type="transmembrane region" description="Helical" evidence="1">
    <location>
        <begin position="349"/>
        <end position="366"/>
    </location>
</feature>
<evidence type="ECO:0000313" key="3">
    <source>
        <dbReference type="Proteomes" id="UP001199319"/>
    </source>
</evidence>
<feature type="transmembrane region" description="Helical" evidence="1">
    <location>
        <begin position="298"/>
        <end position="318"/>
    </location>
</feature>
<feature type="transmembrane region" description="Helical" evidence="1">
    <location>
        <begin position="606"/>
        <end position="626"/>
    </location>
</feature>
<feature type="transmembrane region" description="Helical" evidence="1">
    <location>
        <begin position="198"/>
        <end position="216"/>
    </location>
</feature>
<comment type="caution">
    <text evidence="2">The sequence shown here is derived from an EMBL/GenBank/DDBJ whole genome shotgun (WGS) entry which is preliminary data.</text>
</comment>
<evidence type="ECO:0000313" key="2">
    <source>
        <dbReference type="EMBL" id="MCC2128412.1"/>
    </source>
</evidence>
<sequence>MRECRRVFSRRSLLWLLVLMAAVVFFHRVDHHNAPGFAAAYRQTAAQLAASPDPSAALSQMEAESRRYMTALLWRSTDDPDLLELYRDQARQVLGDDYETAAMAYDLSDQAQVEFTARQQAQQTLRQQLDYLASYPGYLDTIHENAANMPTLSIFMDSSAGKFHAENVKKTDRDFPRSADVSLTLTETAGLENFLQDSVVSVCILLWMLVTVLRLTEERRSSLRYLVFGSPRGRTWLALRRVGILGLSAALGTALLMLTGLVTDSLLYGGLGDLSAAAQSSEIFQNFPYPLTLRQVLWAYYLLKTLGMWLMGLLLWLILQLIHHLQTAMVAAAAFLAVEYSLFAFVPDSYAIVALRYINVFSFVGMEKTFLHYLNINLLGRAVNGAMLCTALLPALLVLAAAGAVVYAGHHRPIAGANLFQRLAARLRPVFSRASGRLTLTGFEFKKILWYHKGLLVLLVFALWCFRAAAAPTADVSLYDTDTAAFQNEFQGPATEDTLRAIRARIAEVEGWPESEIRSTQLAALSAVEAEALEKQDTGLWVLNPAPMFTLCGGDVGGSQRIPSMAALLTVALLTAGTFAGERQQRMLPLLQTTPRGRRREPRCKLALSALLAAAVWLTLTLRQVYQVSSYYGGLTALSAPLRSVTYFADLAADCTVGQWLAGCLLLRLLVLLAAAMTGCLLSSLCRTVNAAVVVCCAGLVGPAALELVGVRAAGILSLARLWTPVTCSLFVYFIPLALLVVCPLLCVRRRPRV</sequence>
<keyword evidence="1" id="KW-0472">Membrane</keyword>
<dbReference type="EMBL" id="JAJEPW010000004">
    <property type="protein sequence ID" value="MCC2128412.1"/>
    <property type="molecule type" value="Genomic_DNA"/>
</dbReference>
<dbReference type="Proteomes" id="UP001199319">
    <property type="component" value="Unassembled WGS sequence"/>
</dbReference>
<name>A0AAE3ACL0_9FIRM</name>
<feature type="transmembrane region" description="Helical" evidence="1">
    <location>
        <begin position="242"/>
        <end position="262"/>
    </location>
</feature>
<evidence type="ECO:0000256" key="1">
    <source>
        <dbReference type="SAM" id="Phobius"/>
    </source>
</evidence>